<dbReference type="PANTHER" id="PTHR47099">
    <property type="entry name" value="METHYLCOBAMIDE:COM METHYLTRANSFERASE MTBA"/>
    <property type="match status" value="1"/>
</dbReference>
<dbReference type="GO" id="GO:0004853">
    <property type="term" value="F:uroporphyrinogen decarboxylase activity"/>
    <property type="evidence" value="ECO:0007669"/>
    <property type="project" value="InterPro"/>
</dbReference>
<dbReference type="AlphaFoldDB" id="A0A9D1TAR5"/>
<dbReference type="Proteomes" id="UP000824169">
    <property type="component" value="Unassembled WGS sequence"/>
</dbReference>
<name>A0A9D1TAR5_9FIRM</name>
<comment type="caution">
    <text evidence="2">The sequence shown here is derived from an EMBL/GenBank/DDBJ whole genome shotgun (WGS) entry which is preliminary data.</text>
</comment>
<dbReference type="InterPro" id="IPR000257">
    <property type="entry name" value="Uroporphyrinogen_deCOase"/>
</dbReference>
<protein>
    <submittedName>
        <fullName evidence="2">Uroporphyrinogen decarboxylase</fullName>
    </submittedName>
</protein>
<dbReference type="GO" id="GO:0006779">
    <property type="term" value="P:porphyrin-containing compound biosynthetic process"/>
    <property type="evidence" value="ECO:0007669"/>
    <property type="project" value="InterPro"/>
</dbReference>
<dbReference type="InterPro" id="IPR038071">
    <property type="entry name" value="UROD/MetE-like_sf"/>
</dbReference>
<dbReference type="EMBL" id="DVOO01000030">
    <property type="protein sequence ID" value="HIV26109.1"/>
    <property type="molecule type" value="Genomic_DNA"/>
</dbReference>
<dbReference type="PANTHER" id="PTHR47099:SF1">
    <property type="entry name" value="METHYLCOBAMIDE:COM METHYLTRANSFERASE MTBA"/>
    <property type="match status" value="1"/>
</dbReference>
<dbReference type="InterPro" id="IPR052024">
    <property type="entry name" value="Methanogen_methyltrans"/>
</dbReference>
<reference evidence="2" key="1">
    <citation type="submission" date="2020-10" db="EMBL/GenBank/DDBJ databases">
        <authorList>
            <person name="Gilroy R."/>
        </authorList>
    </citation>
    <scope>NUCLEOTIDE SEQUENCE</scope>
    <source>
        <strain evidence="2">CHK188-20938</strain>
    </source>
</reference>
<dbReference type="Gene3D" id="3.20.20.210">
    <property type="match status" value="1"/>
</dbReference>
<organism evidence="2 3">
    <name type="scientific">Candidatus Scatomonas pullistercoris</name>
    <dbReference type="NCBI Taxonomy" id="2840920"/>
    <lineage>
        <taxon>Bacteria</taxon>
        <taxon>Bacillati</taxon>
        <taxon>Bacillota</taxon>
        <taxon>Clostridia</taxon>
        <taxon>Lachnospirales</taxon>
        <taxon>Lachnospiraceae</taxon>
        <taxon>Lachnospiraceae incertae sedis</taxon>
        <taxon>Candidatus Scatomonas</taxon>
    </lineage>
</organism>
<evidence type="ECO:0000313" key="2">
    <source>
        <dbReference type="EMBL" id="HIV26109.1"/>
    </source>
</evidence>
<evidence type="ECO:0000313" key="3">
    <source>
        <dbReference type="Proteomes" id="UP000824169"/>
    </source>
</evidence>
<proteinExistence type="predicted"/>
<dbReference type="SUPFAM" id="SSF51726">
    <property type="entry name" value="UROD/MetE-like"/>
    <property type="match status" value="1"/>
</dbReference>
<accession>A0A9D1TAR5</accession>
<reference evidence="2" key="2">
    <citation type="journal article" date="2021" name="PeerJ">
        <title>Extensive microbial diversity within the chicken gut microbiome revealed by metagenomics and culture.</title>
        <authorList>
            <person name="Gilroy R."/>
            <person name="Ravi A."/>
            <person name="Getino M."/>
            <person name="Pursley I."/>
            <person name="Horton D.L."/>
            <person name="Alikhan N.F."/>
            <person name="Baker D."/>
            <person name="Gharbi K."/>
            <person name="Hall N."/>
            <person name="Watson M."/>
            <person name="Adriaenssens E.M."/>
            <person name="Foster-Nyarko E."/>
            <person name="Jarju S."/>
            <person name="Secka A."/>
            <person name="Antonio M."/>
            <person name="Oren A."/>
            <person name="Chaudhuri R.R."/>
            <person name="La Ragione R."/>
            <person name="Hildebrand F."/>
            <person name="Pallen M.J."/>
        </authorList>
    </citation>
    <scope>NUCLEOTIDE SEQUENCE</scope>
    <source>
        <strain evidence="2">CHK188-20938</strain>
    </source>
</reference>
<dbReference type="Pfam" id="PF01208">
    <property type="entry name" value="URO-D"/>
    <property type="match status" value="1"/>
</dbReference>
<gene>
    <name evidence="2" type="ORF">IAB71_10100</name>
</gene>
<evidence type="ECO:0000259" key="1">
    <source>
        <dbReference type="Pfam" id="PF01208"/>
    </source>
</evidence>
<feature type="domain" description="Uroporphyrinogen decarboxylase (URO-D)" evidence="1">
    <location>
        <begin position="134"/>
        <end position="305"/>
    </location>
</feature>
<sequence length="329" mass="38307">MLTKRQNLIETISGGKPDRYVNQFEFMHILNCDPLSLTDSWPAYGEENVVDLWGVTRSYPENTPGPFPVDTPDRLLCPDVARWKEYIKAPKLTFSEDIWEQSLREVEEINREEEFVTLFMAPGLFERMHSFLSMENALMAFYEEPEAVKELIRYLEDWEIQYAEKVCEKLHPDCLYHHDDWGSQISTFLSPAMFEEFFLESYKRIYSCFKSNGVEVIVHHSDSYAETLVPDMIEMGIDIWQGVMSTNHISEMIQKYGGKITFMGGINSASVDHPGWTKKEVRDAVEKACREYGIRYYIPNTTMGGNYSTFPGVYEEVSEEIRRMSTLLF</sequence>